<sequence length="465" mass="53096">MPDPQERKYPQPSIWEYLQWVRQEYGWKEMRNALVGSRNPTEYPKYQKLYTEWYEQVWTPANAVAFQPYEVSGKPTAPGQSPEEQAFAQQVSGESTQARSEYMEIVWEHLQDQVARGLMTEAMATEGYRQQYYELFPETAPDVAVPGLYAGMGLQTTTTDIFNQLNIGQTRKVLTPRPIKNTKYYADVQSWLKRKQQETFDAGDLTSAQAIANMRTAVTRNLKSGEALTPGGEFAPPRVGVAPEAQILGVESVTPEYYQKMQAQQARDEALYRSVTKPTEAATLPMLNEDTAGVYTDALPSLRLSPAQQRMFTYQNLMSDFQAKNQPEVQAWFTALANMPMPIDEQVQRAQQELAQLQSSAAGITERYWGTPEEQELGMLSRGKPSQMENVILRGAEAIEKNVLPELFRQQEQVRAGTLTEPKEPAKPQTFEDYMAKYPYRDIWLKTPPTWRGARMSQSRSRWFT</sequence>
<accession>A0A6M3K8F5</accession>
<feature type="region of interest" description="Disordered" evidence="1">
    <location>
        <begin position="72"/>
        <end position="93"/>
    </location>
</feature>
<evidence type="ECO:0000313" key="2">
    <source>
        <dbReference type="EMBL" id="QJA59243.1"/>
    </source>
</evidence>
<protein>
    <submittedName>
        <fullName evidence="3">Uncharacterized protein</fullName>
    </submittedName>
</protein>
<evidence type="ECO:0000256" key="1">
    <source>
        <dbReference type="SAM" id="MobiDB-lite"/>
    </source>
</evidence>
<proteinExistence type="predicted"/>
<organism evidence="3">
    <name type="scientific">viral metagenome</name>
    <dbReference type="NCBI Taxonomy" id="1070528"/>
    <lineage>
        <taxon>unclassified sequences</taxon>
        <taxon>metagenomes</taxon>
        <taxon>organismal metagenomes</taxon>
    </lineage>
</organism>
<dbReference type="EMBL" id="MT141361">
    <property type="protein sequence ID" value="QJA59243.1"/>
    <property type="molecule type" value="Genomic_DNA"/>
</dbReference>
<reference evidence="3" key="1">
    <citation type="submission" date="2020-03" db="EMBL/GenBank/DDBJ databases">
        <title>The deep terrestrial virosphere.</title>
        <authorList>
            <person name="Holmfeldt K."/>
            <person name="Nilsson E."/>
            <person name="Simone D."/>
            <person name="Lopez-Fernandez M."/>
            <person name="Wu X."/>
            <person name="de Brujin I."/>
            <person name="Lundin D."/>
            <person name="Andersson A."/>
            <person name="Bertilsson S."/>
            <person name="Dopson M."/>
        </authorList>
    </citation>
    <scope>NUCLEOTIDE SEQUENCE</scope>
    <source>
        <strain evidence="3">MM415A01168</strain>
        <strain evidence="2">MM415B01321</strain>
    </source>
</reference>
<dbReference type="AlphaFoldDB" id="A0A6M3K8F5"/>
<gene>
    <name evidence="3" type="ORF">MM415A01168_0007</name>
    <name evidence="2" type="ORF">MM415B01321_0011</name>
</gene>
<dbReference type="EMBL" id="MT142315">
    <property type="protein sequence ID" value="QJA78014.1"/>
    <property type="molecule type" value="Genomic_DNA"/>
</dbReference>
<name>A0A6M3K8F5_9ZZZZ</name>
<feature type="compositionally biased region" description="Polar residues" evidence="1">
    <location>
        <begin position="78"/>
        <end position="93"/>
    </location>
</feature>
<evidence type="ECO:0000313" key="3">
    <source>
        <dbReference type="EMBL" id="QJA78014.1"/>
    </source>
</evidence>